<feature type="non-terminal residue" evidence="7">
    <location>
        <position position="766"/>
    </location>
</feature>
<evidence type="ECO:0000256" key="5">
    <source>
        <dbReference type="ARBA" id="ARBA00022989"/>
    </source>
</evidence>
<dbReference type="OrthoDB" id="6022531at2759"/>
<dbReference type="SUPFAM" id="SSF81321">
    <property type="entry name" value="Family A G protein-coupled receptor-like"/>
    <property type="match status" value="1"/>
</dbReference>
<dbReference type="EMBL" id="CACRXK020004855">
    <property type="protein sequence ID" value="CAB4004282.1"/>
    <property type="molecule type" value="Genomic_DNA"/>
</dbReference>
<dbReference type="PANTHER" id="PTHR24372">
    <property type="entry name" value="GLYCOPROTEIN HORMONE RECEPTOR"/>
    <property type="match status" value="1"/>
</dbReference>
<dbReference type="GO" id="GO:0008528">
    <property type="term" value="F:G protein-coupled peptide receptor activity"/>
    <property type="evidence" value="ECO:0007669"/>
    <property type="project" value="TreeGrafter"/>
</dbReference>
<dbReference type="GO" id="GO:0007189">
    <property type="term" value="P:adenylate cyclase-activating G protein-coupled receptor signaling pathway"/>
    <property type="evidence" value="ECO:0007669"/>
    <property type="project" value="TreeGrafter"/>
</dbReference>
<reference evidence="7" key="1">
    <citation type="submission" date="2020-04" db="EMBL/GenBank/DDBJ databases">
        <authorList>
            <person name="Alioto T."/>
            <person name="Alioto T."/>
            <person name="Gomez Garrido J."/>
        </authorList>
    </citation>
    <scope>NUCLEOTIDE SEQUENCE</scope>
    <source>
        <strain evidence="7">A484AB</strain>
    </source>
</reference>
<dbReference type="InterPro" id="IPR017452">
    <property type="entry name" value="GPCR_Rhodpsn_7TM"/>
</dbReference>
<dbReference type="PROSITE" id="PS50262">
    <property type="entry name" value="G_PROTEIN_RECEP_F1_2"/>
    <property type="match status" value="1"/>
</dbReference>
<accession>A0A6S7IE53</accession>
<dbReference type="SMART" id="SM01381">
    <property type="entry name" value="7TM_GPCR_Srsx"/>
    <property type="match status" value="1"/>
</dbReference>
<dbReference type="GO" id="GO:0005886">
    <property type="term" value="C:plasma membrane"/>
    <property type="evidence" value="ECO:0007669"/>
    <property type="project" value="TreeGrafter"/>
</dbReference>
<evidence type="ECO:0000256" key="2">
    <source>
        <dbReference type="ARBA" id="ARBA00022614"/>
    </source>
</evidence>
<evidence type="ECO:0000313" key="8">
    <source>
        <dbReference type="Proteomes" id="UP001152795"/>
    </source>
</evidence>
<evidence type="ECO:0000256" key="4">
    <source>
        <dbReference type="ARBA" id="ARBA00022737"/>
    </source>
</evidence>
<comment type="caution">
    <text evidence="7">The sequence shown here is derived from an EMBL/GenBank/DDBJ whole genome shotgun (WGS) entry which is preliminary data.</text>
</comment>
<name>A0A6S7IE53_PARCT</name>
<evidence type="ECO:0000256" key="3">
    <source>
        <dbReference type="ARBA" id="ARBA00022692"/>
    </source>
</evidence>
<keyword evidence="4" id="KW-0677">Repeat</keyword>
<dbReference type="PRINTS" id="PR00237">
    <property type="entry name" value="GPCRRHODOPSN"/>
</dbReference>
<dbReference type="Proteomes" id="UP001152795">
    <property type="component" value="Unassembled WGS sequence"/>
</dbReference>
<comment type="subcellular location">
    <subcellularLocation>
        <location evidence="1">Membrane</location>
    </subcellularLocation>
</comment>
<evidence type="ECO:0000256" key="6">
    <source>
        <dbReference type="ARBA" id="ARBA00023136"/>
    </source>
</evidence>
<dbReference type="AlphaFoldDB" id="A0A6S7IE53"/>
<keyword evidence="3" id="KW-0812">Transmembrane</keyword>
<dbReference type="Gene3D" id="1.20.1070.10">
    <property type="entry name" value="Rhodopsin 7-helix transmembrane proteins"/>
    <property type="match status" value="1"/>
</dbReference>
<dbReference type="PANTHER" id="PTHR24372:SF77">
    <property type="entry name" value="G-PROTEIN COUPLED RECEPTORS FAMILY 1 PROFILE DOMAIN-CONTAINING PROTEIN"/>
    <property type="match status" value="1"/>
</dbReference>
<keyword evidence="7" id="KW-0675">Receptor</keyword>
<keyword evidence="8" id="KW-1185">Reference proteome</keyword>
<keyword evidence="5" id="KW-1133">Transmembrane helix</keyword>
<sequence>DIQRTKMRSLPENLTIYIQACTNKRRTPPYHKSTNTVSVHKHCLVTCGSGMELKIILMWSISCIIRWFRVQFGTGVFDSFPHIFTTSASKLKNLSGKIILEILRPFDSFPPRQGGGIIEEYTPLIWNKTCIHDKLSTDKVFLLCYITLYNANGLKVSLNYTNFVILVKPNSLLLYIARPQYTMFFTNQISFLQIFAQWIQIFPQLLQSFALWLQHFVLLETSIAENFSKGSKLPPPIKPLHHTSARSCLLHWPFLRHWKATILERLPNFVEKMHRSYLAYGVILAFTFKAILELNYILLTRDTAHDRYLGDNFVREQLTHLHTHSKTGGLFKSSTDTQGKLSLNLHLLNALSDRRLQGYAHLAIPRFKIRKVDDFTHCCAAQAAKADVLCDIRHQDGLSNCGGLLKYTVLKYFIWIFGIFSFLGNLAVILWRVFTKDQNPVNSFLLTNLAAADFLMGVYLLIIAFKDTSWNGVYYKHHFAWRESDLCIIAGVVATISNETSVFSLLIITLDRLICIVFQFRFQRLSLRKAIFIMGIVWSISIVIALAPLFNDAYFFDEDGEVNLFGQTALCLPFILSSERPAGWEYSVFVFVTLNGFSFFCIAIAYAIIYRTATKARNAVRSTRIKQDSVIAKRMMFIILADFLCWFPVIILTIMALAGSLYDPSQEVYAWTAVFVLPINSSVNPYLYTFSTRFVQEKIFGAEIVQNRQHHPNVASQPGRVGNKPKFSGSYKTSGVEMSPAPPDMIADDGAPEMINEAFRSDDNRM</sequence>
<keyword evidence="2" id="KW-0433">Leucine-rich repeat</keyword>
<evidence type="ECO:0000256" key="1">
    <source>
        <dbReference type="ARBA" id="ARBA00004370"/>
    </source>
</evidence>
<organism evidence="7 8">
    <name type="scientific">Paramuricea clavata</name>
    <name type="common">Red gorgonian</name>
    <name type="synonym">Violescent sea-whip</name>
    <dbReference type="NCBI Taxonomy" id="317549"/>
    <lineage>
        <taxon>Eukaryota</taxon>
        <taxon>Metazoa</taxon>
        <taxon>Cnidaria</taxon>
        <taxon>Anthozoa</taxon>
        <taxon>Octocorallia</taxon>
        <taxon>Malacalcyonacea</taxon>
        <taxon>Plexauridae</taxon>
        <taxon>Paramuricea</taxon>
    </lineage>
</organism>
<dbReference type="Pfam" id="PF00001">
    <property type="entry name" value="7tm_1"/>
    <property type="match status" value="1"/>
</dbReference>
<dbReference type="GO" id="GO:0009755">
    <property type="term" value="P:hormone-mediated signaling pathway"/>
    <property type="evidence" value="ECO:0007669"/>
    <property type="project" value="TreeGrafter"/>
</dbReference>
<protein>
    <submittedName>
        <fullName evidence="7">G- coupled receptor GRL101-like</fullName>
    </submittedName>
</protein>
<evidence type="ECO:0000313" key="7">
    <source>
        <dbReference type="EMBL" id="CAB4004282.1"/>
    </source>
</evidence>
<keyword evidence="6" id="KW-0472">Membrane</keyword>
<dbReference type="InterPro" id="IPR000276">
    <property type="entry name" value="GPCR_Rhodpsn"/>
</dbReference>
<proteinExistence type="predicted"/>
<gene>
    <name evidence="7" type="ORF">PACLA_8A048880</name>
</gene>